<sequence length="56" mass="6770">MPSSLVLYHLLWGDSNDICWICYSYCFLACMHGSHKISFIYWDNERNVARWPLHYL</sequence>
<dbReference type="AlphaFoldDB" id="A0A2T6ZWR0"/>
<evidence type="ECO:0000313" key="2">
    <source>
        <dbReference type="Proteomes" id="UP000244722"/>
    </source>
</evidence>
<comment type="caution">
    <text evidence="1">The sequence shown here is derived from an EMBL/GenBank/DDBJ whole genome shotgun (WGS) entry which is preliminary data.</text>
</comment>
<gene>
    <name evidence="1" type="ORF">B9Z19DRAFT_777891</name>
</gene>
<reference evidence="1 2" key="1">
    <citation type="submission" date="2017-04" db="EMBL/GenBank/DDBJ databases">
        <title>Draft genome sequence of Tuber borchii Vittad., a whitish edible truffle.</title>
        <authorList>
            <consortium name="DOE Joint Genome Institute"/>
            <person name="Murat C."/>
            <person name="Kuo A."/>
            <person name="Barry K.W."/>
            <person name="Clum A."/>
            <person name="Dockter R.B."/>
            <person name="Fauchery L."/>
            <person name="Iotti M."/>
            <person name="Kohler A."/>
            <person name="Labutti K."/>
            <person name="Lindquist E.A."/>
            <person name="Lipzen A."/>
            <person name="Ohm R.A."/>
            <person name="Wang M."/>
            <person name="Grigoriev I.V."/>
            <person name="Zambonelli A."/>
            <person name="Martin F.M."/>
        </authorList>
    </citation>
    <scope>NUCLEOTIDE SEQUENCE [LARGE SCALE GENOMIC DNA]</scope>
    <source>
        <strain evidence="1 2">Tbo3840</strain>
    </source>
</reference>
<proteinExistence type="predicted"/>
<evidence type="ECO:0000313" key="1">
    <source>
        <dbReference type="EMBL" id="PUU79917.1"/>
    </source>
</evidence>
<dbReference type="EMBL" id="NESQ01000078">
    <property type="protein sequence ID" value="PUU79917.1"/>
    <property type="molecule type" value="Genomic_DNA"/>
</dbReference>
<name>A0A2T6ZWR0_TUBBO</name>
<organism evidence="1 2">
    <name type="scientific">Tuber borchii</name>
    <name type="common">White truffle</name>
    <dbReference type="NCBI Taxonomy" id="42251"/>
    <lineage>
        <taxon>Eukaryota</taxon>
        <taxon>Fungi</taxon>
        <taxon>Dikarya</taxon>
        <taxon>Ascomycota</taxon>
        <taxon>Pezizomycotina</taxon>
        <taxon>Pezizomycetes</taxon>
        <taxon>Pezizales</taxon>
        <taxon>Tuberaceae</taxon>
        <taxon>Tuber</taxon>
    </lineage>
</organism>
<accession>A0A2T6ZWR0</accession>
<protein>
    <submittedName>
        <fullName evidence="1">Uncharacterized protein</fullName>
    </submittedName>
</protein>
<dbReference type="Proteomes" id="UP000244722">
    <property type="component" value="Unassembled WGS sequence"/>
</dbReference>
<keyword evidence="2" id="KW-1185">Reference proteome</keyword>